<comment type="caution">
    <text evidence="3">The sequence shown here is derived from an EMBL/GenBank/DDBJ whole genome shotgun (WGS) entry which is preliminary data.</text>
</comment>
<keyword evidence="4" id="KW-1185">Reference proteome</keyword>
<reference evidence="3 4" key="1">
    <citation type="submission" date="2024-01" db="EMBL/GenBank/DDBJ databases">
        <title>Genome assemblies of Stephania.</title>
        <authorList>
            <person name="Yang L."/>
        </authorList>
    </citation>
    <scope>NUCLEOTIDE SEQUENCE [LARGE SCALE GENOMIC DNA]</scope>
    <source>
        <strain evidence="3">JXDWG</strain>
        <tissue evidence="3">Leaf</tissue>
    </source>
</reference>
<proteinExistence type="predicted"/>
<dbReference type="GO" id="GO:0050567">
    <property type="term" value="F:glutaminyl-tRNA synthase (glutamine-hydrolyzing) activity"/>
    <property type="evidence" value="ECO:0007669"/>
    <property type="project" value="TreeGrafter"/>
</dbReference>
<evidence type="ECO:0000313" key="4">
    <source>
        <dbReference type="Proteomes" id="UP001419268"/>
    </source>
</evidence>
<dbReference type="PANTHER" id="PTHR11895">
    <property type="entry name" value="TRANSAMIDASE"/>
    <property type="match status" value="1"/>
</dbReference>
<dbReference type="Pfam" id="PF01425">
    <property type="entry name" value="Amidase"/>
    <property type="match status" value="1"/>
</dbReference>
<accession>A0AAP0Q4B7</accession>
<dbReference type="AlphaFoldDB" id="A0AAP0Q4B7"/>
<sequence>MGIMGTKRPALLCGSGMPDHFYIVFSLFLKGLVPFAVGLETAGSITYPAARRGVTALRPTFDTVRRTVAFSESLDKLGPFCRSAVDCALVLDAIRGKDPDYHSSRESLLNDPFTVDITKLTVGYLEDAEMERENSIRVALCFFTVACTRNNIHGSKKNMIIDMQVQYCFGRLLMNLMSKQDLKELGFVQGQNARALEKEIEVHNSSCGKAMMMIMGGA</sequence>
<name>A0AAP0Q4B7_9MAGN</name>
<keyword evidence="1" id="KW-0812">Transmembrane</keyword>
<dbReference type="EMBL" id="JBBNAG010000001">
    <property type="protein sequence ID" value="KAK9166855.1"/>
    <property type="molecule type" value="Genomic_DNA"/>
</dbReference>
<dbReference type="InterPro" id="IPR023631">
    <property type="entry name" value="Amidase_dom"/>
</dbReference>
<dbReference type="InterPro" id="IPR036928">
    <property type="entry name" value="AS_sf"/>
</dbReference>
<keyword evidence="1" id="KW-1133">Transmembrane helix</keyword>
<dbReference type="PANTHER" id="PTHR11895:SF73">
    <property type="entry name" value="AMIDASE FAMILY PROTEIN"/>
    <property type="match status" value="1"/>
</dbReference>
<evidence type="ECO:0000259" key="2">
    <source>
        <dbReference type="Pfam" id="PF01425"/>
    </source>
</evidence>
<dbReference type="InterPro" id="IPR000120">
    <property type="entry name" value="Amidase"/>
</dbReference>
<feature type="transmembrane region" description="Helical" evidence="1">
    <location>
        <begin position="20"/>
        <end position="42"/>
    </location>
</feature>
<dbReference type="Gene3D" id="3.90.1300.10">
    <property type="entry name" value="Amidase signature (AS) domain"/>
    <property type="match status" value="1"/>
</dbReference>
<organism evidence="3 4">
    <name type="scientific">Stephania cephalantha</name>
    <dbReference type="NCBI Taxonomy" id="152367"/>
    <lineage>
        <taxon>Eukaryota</taxon>
        <taxon>Viridiplantae</taxon>
        <taxon>Streptophyta</taxon>
        <taxon>Embryophyta</taxon>
        <taxon>Tracheophyta</taxon>
        <taxon>Spermatophyta</taxon>
        <taxon>Magnoliopsida</taxon>
        <taxon>Ranunculales</taxon>
        <taxon>Menispermaceae</taxon>
        <taxon>Menispermoideae</taxon>
        <taxon>Cissampelideae</taxon>
        <taxon>Stephania</taxon>
    </lineage>
</organism>
<feature type="domain" description="Amidase" evidence="2">
    <location>
        <begin position="31"/>
        <end position="131"/>
    </location>
</feature>
<evidence type="ECO:0000256" key="1">
    <source>
        <dbReference type="SAM" id="Phobius"/>
    </source>
</evidence>
<gene>
    <name evidence="3" type="ORF">Scep_002046</name>
</gene>
<dbReference type="SUPFAM" id="SSF75304">
    <property type="entry name" value="Amidase signature (AS) enzymes"/>
    <property type="match status" value="1"/>
</dbReference>
<dbReference type="Proteomes" id="UP001419268">
    <property type="component" value="Unassembled WGS sequence"/>
</dbReference>
<keyword evidence="1" id="KW-0472">Membrane</keyword>
<evidence type="ECO:0000313" key="3">
    <source>
        <dbReference type="EMBL" id="KAK9166855.1"/>
    </source>
</evidence>
<protein>
    <recommendedName>
        <fullName evidence="2">Amidase domain-containing protein</fullName>
    </recommendedName>
</protein>